<dbReference type="PANTHER" id="PTHR46158">
    <property type="entry name" value="OS02G0165000 PROTEIN"/>
    <property type="match status" value="1"/>
</dbReference>
<sequence length="271" mass="30793">MFPLCHSIDKLVYRWRGMLEVPHRLLHNISHGLNISLMIDAPSYMATQPQGFPKINNQTTITRAHNPIQKDKESSKITEELFDRQHGKRKNLTLEIPTRTLDEARESFLRTSKPLTPSLTSEINELPDIEKASILALESSPQEPRQKPMISRSLSSLPATPIAQSNMEYEHGGKLPIQEHILICLIELGEGADTLKMECSCKGELALAHKECAVKWFSMKGNRTCDVCKQEVQNLPVTLLRVHGAQELNLTWSRSQQYRQGKPLLFFSVLF</sequence>
<dbReference type="Gene3D" id="3.30.40.10">
    <property type="entry name" value="Zinc/RING finger domain, C3HC4 (zinc finger)"/>
    <property type="match status" value="1"/>
</dbReference>
<evidence type="ECO:0000256" key="1">
    <source>
        <dbReference type="ARBA" id="ARBA00022723"/>
    </source>
</evidence>
<dbReference type="InterPro" id="IPR013083">
    <property type="entry name" value="Znf_RING/FYVE/PHD"/>
</dbReference>
<comment type="caution">
    <text evidence="5">The sequence shown here is derived from an EMBL/GenBank/DDBJ whole genome shotgun (WGS) entry which is preliminary data.</text>
</comment>
<gene>
    <name evidence="5" type="ORF">RJT34_19824</name>
</gene>
<dbReference type="PROSITE" id="PS51292">
    <property type="entry name" value="ZF_RING_CH"/>
    <property type="match status" value="1"/>
</dbReference>
<evidence type="ECO:0000256" key="2">
    <source>
        <dbReference type="ARBA" id="ARBA00022771"/>
    </source>
</evidence>
<dbReference type="AlphaFoldDB" id="A0AAN9P4Z2"/>
<dbReference type="Pfam" id="PF12906">
    <property type="entry name" value="RINGv"/>
    <property type="match status" value="1"/>
</dbReference>
<proteinExistence type="predicted"/>
<protein>
    <recommendedName>
        <fullName evidence="4">RING-CH-type domain-containing protein</fullName>
    </recommendedName>
</protein>
<keyword evidence="6" id="KW-1185">Reference proteome</keyword>
<reference evidence="5 6" key="1">
    <citation type="submission" date="2024-01" db="EMBL/GenBank/DDBJ databases">
        <title>The genomes of 5 underutilized Papilionoideae crops provide insights into root nodulation and disease resistance.</title>
        <authorList>
            <person name="Yuan L."/>
        </authorList>
    </citation>
    <scope>NUCLEOTIDE SEQUENCE [LARGE SCALE GENOMIC DNA]</scope>
    <source>
        <strain evidence="5">LY-2023</strain>
        <tissue evidence="5">Leaf</tissue>
    </source>
</reference>
<keyword evidence="1" id="KW-0479">Metal-binding</keyword>
<dbReference type="PANTHER" id="PTHR46158:SF10">
    <property type="entry name" value="RING-CH-TYPE DOMAIN-CONTAINING PROTEIN"/>
    <property type="match status" value="1"/>
</dbReference>
<keyword evidence="2" id="KW-0863">Zinc-finger</keyword>
<dbReference type="EMBL" id="JAYKXN010000005">
    <property type="protein sequence ID" value="KAK7285066.1"/>
    <property type="molecule type" value="Genomic_DNA"/>
</dbReference>
<dbReference type="GO" id="GO:0008270">
    <property type="term" value="F:zinc ion binding"/>
    <property type="evidence" value="ECO:0007669"/>
    <property type="project" value="UniProtKB-KW"/>
</dbReference>
<dbReference type="InterPro" id="IPR011016">
    <property type="entry name" value="Znf_RING-CH"/>
</dbReference>
<evidence type="ECO:0000259" key="4">
    <source>
        <dbReference type="PROSITE" id="PS51292"/>
    </source>
</evidence>
<evidence type="ECO:0000313" key="5">
    <source>
        <dbReference type="EMBL" id="KAK7285066.1"/>
    </source>
</evidence>
<evidence type="ECO:0000313" key="6">
    <source>
        <dbReference type="Proteomes" id="UP001359559"/>
    </source>
</evidence>
<keyword evidence="3" id="KW-0862">Zinc</keyword>
<evidence type="ECO:0000256" key="3">
    <source>
        <dbReference type="ARBA" id="ARBA00022833"/>
    </source>
</evidence>
<organism evidence="5 6">
    <name type="scientific">Clitoria ternatea</name>
    <name type="common">Butterfly pea</name>
    <dbReference type="NCBI Taxonomy" id="43366"/>
    <lineage>
        <taxon>Eukaryota</taxon>
        <taxon>Viridiplantae</taxon>
        <taxon>Streptophyta</taxon>
        <taxon>Embryophyta</taxon>
        <taxon>Tracheophyta</taxon>
        <taxon>Spermatophyta</taxon>
        <taxon>Magnoliopsida</taxon>
        <taxon>eudicotyledons</taxon>
        <taxon>Gunneridae</taxon>
        <taxon>Pentapetalae</taxon>
        <taxon>rosids</taxon>
        <taxon>fabids</taxon>
        <taxon>Fabales</taxon>
        <taxon>Fabaceae</taxon>
        <taxon>Papilionoideae</taxon>
        <taxon>50 kb inversion clade</taxon>
        <taxon>NPAAA clade</taxon>
        <taxon>indigoferoid/millettioid clade</taxon>
        <taxon>Phaseoleae</taxon>
        <taxon>Clitoria</taxon>
    </lineage>
</organism>
<name>A0AAN9P4Z2_CLITE</name>
<feature type="domain" description="RING-CH-type" evidence="4">
    <location>
        <begin position="176"/>
        <end position="235"/>
    </location>
</feature>
<dbReference type="Proteomes" id="UP001359559">
    <property type="component" value="Unassembled WGS sequence"/>
</dbReference>
<dbReference type="SUPFAM" id="SSF57850">
    <property type="entry name" value="RING/U-box"/>
    <property type="match status" value="1"/>
</dbReference>
<dbReference type="SMART" id="SM00744">
    <property type="entry name" value="RINGv"/>
    <property type="match status" value="1"/>
</dbReference>
<dbReference type="CDD" id="cd16495">
    <property type="entry name" value="RING_CH-C4HC3_MARCH"/>
    <property type="match status" value="1"/>
</dbReference>
<accession>A0AAN9P4Z2</accession>